<dbReference type="AlphaFoldDB" id="A0A517LLB2"/>
<reference evidence="3 4" key="1">
    <citation type="submission" date="2019-07" db="EMBL/GenBank/DDBJ databases">
        <title>Finished genome of Venturia effusa.</title>
        <authorList>
            <person name="Young C.A."/>
            <person name="Cox M.P."/>
            <person name="Ganley A.R.D."/>
            <person name="David W.J."/>
        </authorList>
    </citation>
    <scope>NUCLEOTIDE SEQUENCE [LARGE SCALE GENOMIC DNA]</scope>
    <source>
        <strain evidence="4">albino</strain>
    </source>
</reference>
<proteinExistence type="predicted"/>
<evidence type="ECO:0000256" key="1">
    <source>
        <dbReference type="SAM" id="Coils"/>
    </source>
</evidence>
<evidence type="ECO:0000313" key="4">
    <source>
        <dbReference type="Proteomes" id="UP000316270"/>
    </source>
</evidence>
<feature type="compositionally biased region" description="Basic and acidic residues" evidence="2">
    <location>
        <begin position="228"/>
        <end position="237"/>
    </location>
</feature>
<keyword evidence="4" id="KW-1185">Reference proteome</keyword>
<accession>A0A517LLB2</accession>
<protein>
    <submittedName>
        <fullName evidence="3">Uncharacterized protein</fullName>
    </submittedName>
</protein>
<name>A0A517LLB2_9PEZI</name>
<evidence type="ECO:0000256" key="2">
    <source>
        <dbReference type="SAM" id="MobiDB-lite"/>
    </source>
</evidence>
<dbReference type="Proteomes" id="UP000316270">
    <property type="component" value="Chromosome 15"/>
</dbReference>
<evidence type="ECO:0000313" key="3">
    <source>
        <dbReference type="EMBL" id="QDS76366.1"/>
    </source>
</evidence>
<sequence>MAPRRPPPTHRATPSAVQTRQKTKKVVSTSGLFAQIPKLKAAKSSKHVSMLKQPETRRMVAVVIPKKRAEHPLMDKFNDTTTFYATDLLSSASSKLFSTRDTLIKRLEAATPETLLDPSIRNLRASLCKPLQPPATITSLRSSIEREQQILSSLQKEYDALTSSIDSLVEEIVQIPSQSNASSEGEKKVQSERVRMHRVMVARTAELAREISVLGAEEVREMEEEDKAEAKTRERITKFFAGLDGDGDGDRDESEDQDED</sequence>
<feature type="coiled-coil region" evidence="1">
    <location>
        <begin position="137"/>
        <end position="171"/>
    </location>
</feature>
<keyword evidence="1" id="KW-0175">Coiled coil</keyword>
<organism evidence="3 4">
    <name type="scientific">Venturia effusa</name>
    <dbReference type="NCBI Taxonomy" id="50376"/>
    <lineage>
        <taxon>Eukaryota</taxon>
        <taxon>Fungi</taxon>
        <taxon>Dikarya</taxon>
        <taxon>Ascomycota</taxon>
        <taxon>Pezizomycotina</taxon>
        <taxon>Dothideomycetes</taxon>
        <taxon>Pleosporomycetidae</taxon>
        <taxon>Venturiales</taxon>
        <taxon>Venturiaceae</taxon>
        <taxon>Venturia</taxon>
    </lineage>
</organism>
<feature type="region of interest" description="Disordered" evidence="2">
    <location>
        <begin position="222"/>
        <end position="260"/>
    </location>
</feature>
<feature type="compositionally biased region" description="Acidic residues" evidence="2">
    <location>
        <begin position="245"/>
        <end position="260"/>
    </location>
</feature>
<gene>
    <name evidence="3" type="ORF">FKW77_003255</name>
</gene>
<feature type="region of interest" description="Disordered" evidence="2">
    <location>
        <begin position="1"/>
        <end position="24"/>
    </location>
</feature>
<feature type="compositionally biased region" description="Polar residues" evidence="2">
    <location>
        <begin position="15"/>
        <end position="24"/>
    </location>
</feature>
<dbReference type="EMBL" id="CP042199">
    <property type="protein sequence ID" value="QDS76366.1"/>
    <property type="molecule type" value="Genomic_DNA"/>
</dbReference>
<dbReference type="OrthoDB" id="3936962at2759"/>